<organism evidence="2 3">
    <name type="scientific">Microbacterium paludicola</name>
    <dbReference type="NCBI Taxonomy" id="300019"/>
    <lineage>
        <taxon>Bacteria</taxon>
        <taxon>Bacillati</taxon>
        <taxon>Actinomycetota</taxon>
        <taxon>Actinomycetes</taxon>
        <taxon>Micrococcales</taxon>
        <taxon>Microbacteriaceae</taxon>
        <taxon>Microbacterium</taxon>
    </lineage>
</organism>
<feature type="chain" id="PRO_5046274012" description="Secreted protein" evidence="1">
    <location>
        <begin position="45"/>
        <end position="221"/>
    </location>
</feature>
<name>A0ABU1I264_9MICO</name>
<keyword evidence="1" id="KW-0732">Signal</keyword>
<keyword evidence="3" id="KW-1185">Reference proteome</keyword>
<evidence type="ECO:0000313" key="2">
    <source>
        <dbReference type="EMBL" id="MDR6167976.1"/>
    </source>
</evidence>
<protein>
    <recommendedName>
        <fullName evidence="4">Secreted protein</fullName>
    </recommendedName>
</protein>
<evidence type="ECO:0000256" key="1">
    <source>
        <dbReference type="SAM" id="SignalP"/>
    </source>
</evidence>
<evidence type="ECO:0008006" key="4">
    <source>
        <dbReference type="Google" id="ProtNLM"/>
    </source>
</evidence>
<evidence type="ECO:0000313" key="3">
    <source>
        <dbReference type="Proteomes" id="UP001260188"/>
    </source>
</evidence>
<feature type="signal peptide" evidence="1">
    <location>
        <begin position="1"/>
        <end position="44"/>
    </location>
</feature>
<comment type="caution">
    <text evidence="2">The sequence shown here is derived from an EMBL/GenBank/DDBJ whole genome shotgun (WGS) entry which is preliminary data.</text>
</comment>
<dbReference type="EMBL" id="JAVIZA010000001">
    <property type="protein sequence ID" value="MDR6167976.1"/>
    <property type="molecule type" value="Genomic_DNA"/>
</dbReference>
<gene>
    <name evidence="2" type="ORF">QE367_002180</name>
</gene>
<dbReference type="RefSeq" id="WP_309666728.1">
    <property type="nucleotide sequence ID" value="NZ_JAVIZA010000001.1"/>
</dbReference>
<sequence length="221" mass="23237">MAESYAAGGLHLKNGQKMRNAKMLGLVVASALAMMLAVPGAASAAQVEPAPPADVAAQIASDPELRYVTVVEAEALYGFDADAEDVPEPAATEPVVTPLWSWWGCDWRGKADYPHVTKNEASVHGYWVKDGGDCPATGTVTVELQALGCSQFGCTWITQATDVAPGVKPGSGTGRWATPHKACANNNLTGWRGRVDTALTDFYDPFGWDDGPAKDLSCSPA</sequence>
<proteinExistence type="predicted"/>
<dbReference type="Proteomes" id="UP001260188">
    <property type="component" value="Unassembled WGS sequence"/>
</dbReference>
<accession>A0ABU1I264</accession>
<reference evidence="2 3" key="1">
    <citation type="submission" date="2023-08" db="EMBL/GenBank/DDBJ databases">
        <title>Functional and genomic diversity of the sorghum phyllosphere microbiome.</title>
        <authorList>
            <person name="Shade A."/>
        </authorList>
    </citation>
    <scope>NUCLEOTIDE SEQUENCE [LARGE SCALE GENOMIC DNA]</scope>
    <source>
        <strain evidence="2 3">SORGH_AS_0919</strain>
    </source>
</reference>